<dbReference type="InterPro" id="IPR012340">
    <property type="entry name" value="NA-bd_OB-fold"/>
</dbReference>
<keyword evidence="8" id="KW-1185">Reference proteome</keyword>
<dbReference type="AlphaFoldDB" id="A0A4P9ULR8"/>
<comment type="subcellular location">
    <subcellularLocation>
        <location evidence="1">Membrane</location>
        <topology evidence="1">Multi-pass membrane protein</topology>
    </subcellularLocation>
</comment>
<dbReference type="OrthoDB" id="338089at2"/>
<dbReference type="Proteomes" id="UP000305881">
    <property type="component" value="Chromosome"/>
</dbReference>
<gene>
    <name evidence="7" type="ORF">EQU24_01605</name>
</gene>
<keyword evidence="2 5" id="KW-0812">Transmembrane</keyword>
<evidence type="ECO:0000259" key="6">
    <source>
        <dbReference type="Pfam" id="PF01957"/>
    </source>
</evidence>
<dbReference type="GO" id="GO:0005886">
    <property type="term" value="C:plasma membrane"/>
    <property type="evidence" value="ECO:0007669"/>
    <property type="project" value="TreeGrafter"/>
</dbReference>
<evidence type="ECO:0000256" key="1">
    <source>
        <dbReference type="ARBA" id="ARBA00004141"/>
    </source>
</evidence>
<dbReference type="Pfam" id="PF01957">
    <property type="entry name" value="NfeD"/>
    <property type="match status" value="1"/>
</dbReference>
<reference evidence="8" key="1">
    <citation type="journal article" date="2019" name="J. Bacteriol.">
        <title>A Mutagenic Screen Identifies a TonB-Dependent Receptor Required for the Lanthanide Metal Switch in the Type I Methanotroph 'Methylotuvimicrobium buryatense' 5GB1C.</title>
        <authorList>
            <person name="Groom J.D."/>
            <person name="Ford S.M."/>
            <person name="Pesesky M.W."/>
            <person name="Lidstrom M.E."/>
        </authorList>
    </citation>
    <scope>NUCLEOTIDE SEQUENCE [LARGE SCALE GENOMIC DNA]</scope>
    <source>
        <strain evidence="8">5GB1C</strain>
    </source>
</reference>
<dbReference type="STRING" id="675511.GCA_000341735_02682"/>
<evidence type="ECO:0000256" key="4">
    <source>
        <dbReference type="ARBA" id="ARBA00023136"/>
    </source>
</evidence>
<evidence type="ECO:0000313" key="7">
    <source>
        <dbReference type="EMBL" id="QCW81091.1"/>
    </source>
</evidence>
<accession>A0A4P9ULR8</accession>
<dbReference type="InterPro" id="IPR052165">
    <property type="entry name" value="Membrane_assoc_protease"/>
</dbReference>
<dbReference type="KEGG" id="mbur:EQU24_01605"/>
<keyword evidence="3 5" id="KW-1133">Transmembrane helix</keyword>
<dbReference type="PANTHER" id="PTHR33507">
    <property type="entry name" value="INNER MEMBRANE PROTEIN YBBJ"/>
    <property type="match status" value="1"/>
</dbReference>
<feature type="transmembrane region" description="Helical" evidence="5">
    <location>
        <begin position="54"/>
        <end position="73"/>
    </location>
</feature>
<feature type="transmembrane region" description="Helical" evidence="5">
    <location>
        <begin position="6"/>
        <end position="24"/>
    </location>
</feature>
<proteinExistence type="predicted"/>
<dbReference type="RefSeq" id="WP_014146751.1">
    <property type="nucleotide sequence ID" value="NZ_CP035467.1"/>
</dbReference>
<evidence type="ECO:0000313" key="8">
    <source>
        <dbReference type="Proteomes" id="UP000305881"/>
    </source>
</evidence>
<dbReference type="PANTHER" id="PTHR33507:SF3">
    <property type="entry name" value="INNER MEMBRANE PROTEIN YBBJ"/>
    <property type="match status" value="1"/>
</dbReference>
<evidence type="ECO:0000256" key="2">
    <source>
        <dbReference type="ARBA" id="ARBA00022692"/>
    </source>
</evidence>
<dbReference type="InterPro" id="IPR002810">
    <property type="entry name" value="NfeD-like_C"/>
</dbReference>
<evidence type="ECO:0000256" key="5">
    <source>
        <dbReference type="SAM" id="Phobius"/>
    </source>
</evidence>
<dbReference type="Gene3D" id="2.40.50.140">
    <property type="entry name" value="Nucleic acid-binding proteins"/>
    <property type="match status" value="1"/>
</dbReference>
<dbReference type="EMBL" id="CP035467">
    <property type="protein sequence ID" value="QCW81091.1"/>
    <property type="molecule type" value="Genomic_DNA"/>
</dbReference>
<feature type="domain" description="NfeD-like C-terminal" evidence="6">
    <location>
        <begin position="96"/>
        <end position="147"/>
    </location>
</feature>
<keyword evidence="4 5" id="KW-0472">Membrane</keyword>
<organism evidence="7 8">
    <name type="scientific">Methylotuvimicrobium buryatense</name>
    <name type="common">Methylomicrobium buryatense</name>
    <dbReference type="NCBI Taxonomy" id="95641"/>
    <lineage>
        <taxon>Bacteria</taxon>
        <taxon>Pseudomonadati</taxon>
        <taxon>Pseudomonadota</taxon>
        <taxon>Gammaproteobacteria</taxon>
        <taxon>Methylococcales</taxon>
        <taxon>Methylococcaceae</taxon>
        <taxon>Methylotuvimicrobium</taxon>
    </lineage>
</organism>
<sequence length="167" mass="18351">MQGYEIVNIWLIGGIILMLLEILLPGGIVFFLGLGAVLVSALLYAGLIEGWLQAFTVWFIGSLTLVFGLRGVAQKFIPAQVEQGKTDEDLDAYDAIAKVCEAIPAGGEGRIAFRGSTWKARSYRNDQNLDVGAEVRIIFRENLVWVVDAIETNKTMNETDSNNNSIK</sequence>
<protein>
    <submittedName>
        <fullName evidence="7">NfeD family protein</fullName>
    </submittedName>
</protein>
<evidence type="ECO:0000256" key="3">
    <source>
        <dbReference type="ARBA" id="ARBA00022989"/>
    </source>
</evidence>
<name>A0A4P9ULR8_METBY</name>